<dbReference type="OrthoDB" id="5598057at2759"/>
<feature type="compositionally biased region" description="Polar residues" evidence="2">
    <location>
        <begin position="793"/>
        <end position="803"/>
    </location>
</feature>
<keyword evidence="1" id="KW-0597">Phosphoprotein</keyword>
<dbReference type="Pfam" id="PF20400">
    <property type="entry name" value="BAR_4"/>
    <property type="match status" value="1"/>
</dbReference>
<dbReference type="InterPro" id="IPR001849">
    <property type="entry name" value="PH_domain"/>
</dbReference>
<dbReference type="Proteomes" id="UP000184499">
    <property type="component" value="Unassembled WGS sequence"/>
</dbReference>
<dbReference type="Gene3D" id="2.30.29.30">
    <property type="entry name" value="Pleckstrin-homology domain (PH domain)/Phosphotyrosine-binding domain (PTB)"/>
    <property type="match status" value="1"/>
</dbReference>
<feature type="region of interest" description="Disordered" evidence="2">
    <location>
        <begin position="1"/>
        <end position="131"/>
    </location>
</feature>
<evidence type="ECO:0000313" key="4">
    <source>
        <dbReference type="EMBL" id="OJJ73176.1"/>
    </source>
</evidence>
<dbReference type="RefSeq" id="XP_067480424.1">
    <property type="nucleotide sequence ID" value="XM_067627065.1"/>
</dbReference>
<feature type="compositionally biased region" description="Low complexity" evidence="2">
    <location>
        <begin position="730"/>
        <end position="749"/>
    </location>
</feature>
<protein>
    <recommendedName>
        <fullName evidence="3">PH domain-containing protein</fullName>
    </recommendedName>
</protein>
<feature type="compositionally biased region" description="Polar residues" evidence="2">
    <location>
        <begin position="635"/>
        <end position="649"/>
    </location>
</feature>
<feature type="region of interest" description="Disordered" evidence="2">
    <location>
        <begin position="555"/>
        <end position="599"/>
    </location>
</feature>
<feature type="domain" description="PH" evidence="3">
    <location>
        <begin position="429"/>
        <end position="534"/>
    </location>
</feature>
<dbReference type="EMBL" id="KV878682">
    <property type="protein sequence ID" value="OJJ73176.1"/>
    <property type="molecule type" value="Genomic_DNA"/>
</dbReference>
<feature type="region of interest" description="Disordered" evidence="2">
    <location>
        <begin position="628"/>
        <end position="762"/>
    </location>
</feature>
<feature type="compositionally biased region" description="Basic residues" evidence="2">
    <location>
        <begin position="106"/>
        <end position="128"/>
    </location>
</feature>
<feature type="compositionally biased region" description="Polar residues" evidence="2">
    <location>
        <begin position="699"/>
        <end position="721"/>
    </location>
</feature>
<dbReference type="PANTHER" id="PTHR31941">
    <property type="entry name" value="CYTOSKELETAL SIGNALING PROTEIN SLM1"/>
    <property type="match status" value="1"/>
</dbReference>
<dbReference type="OMA" id="MSWYEDI"/>
<feature type="region of interest" description="Disordered" evidence="2">
    <location>
        <begin position="775"/>
        <end position="834"/>
    </location>
</feature>
<sequence length="834" mass="91759">MAMAVRSQTPVQDTYGSIPHHPDLLLNRGYSTRSSSRPNSIVAGTSGYLAHGANPEAPTSHPFNGRFHEEFDVASQRDSMDGPPNMQRSVSQMSQTRSATPTRSSTLKKKASLSKRGSVRRSGSKRSLRAGSVRSLVLGDKEKYGADGEDPNSAFYVPIPTNGSPTEVLANRFQAWRKVLKDLIIFFKEVQKSYETRSKLFLSASNIMQNTSLPPTFLKSGGLSDATEILRDFHRQGYMEASKAAEVESEVVNQLMGLRNDLQKKTKEIRGLSGDFRNSVEKEVDATRKTVRHLHEALGLVDTDPSATSGRGDPFIVRLGVDRQIEKQIEEENYLHRAFLNLEHSGRELESIVVGEIQKAYNAYASILKREADETYDTVEKLRAGPISMPHDHEWNSFIANTDELVDPRVPLRDVENITYPGKDHPAAVEIRSGMLERKSKYLKSYTPGWYVLSPTHLHEFKSADRVAWQQPVMSLNLPEQKLGSHSQPDSTSHKFMLKGRQTGTMHRGHSWVFRAESHETMMAWYEDIESLISKTGEARNAYVRQHIRTVSGMSWRNSSDGMDEDEADRTPYSAESAVLHQERPTSQPREPGGRFPSDVQIDRHLEAPLSPSSGESSEERDLLAAAGSLPDGRNSFSNDGEIGQNRTGSAAAAPAPVERHDSYYGSWMGASDGGSRQRQLGQHAQNSNGNREGVGSDRGSTSNLYVAGLGSTNSRDPSLSRQRERGESTSTALTTTNVTDYTHTTVPTSIDEREESDAQADSLVGDGVGITKQQSAASVDDPMRTPLAGPVTNDSAAASRTGSLRRPPPQTKNSVSTLELQIPGHYPPTGMAA</sequence>
<dbReference type="STRING" id="767769.A0A1L9UNP8"/>
<name>A0A1L9UNP8_ASPBC</name>
<proteinExistence type="predicted"/>
<dbReference type="SUPFAM" id="SSF50729">
    <property type="entry name" value="PH domain-like"/>
    <property type="match status" value="1"/>
</dbReference>
<dbReference type="PANTHER" id="PTHR31941:SF16">
    <property type="entry name" value="PHOSPHATIDYLINOSITOL 4,5-BISPHOSPHATE-BINDING PROTEIN SLM1-RELATED"/>
    <property type="match status" value="1"/>
</dbReference>
<evidence type="ECO:0000313" key="5">
    <source>
        <dbReference type="Proteomes" id="UP000184499"/>
    </source>
</evidence>
<dbReference type="AlphaFoldDB" id="A0A1L9UNP8"/>
<evidence type="ECO:0000256" key="1">
    <source>
        <dbReference type="ARBA" id="ARBA00022553"/>
    </source>
</evidence>
<feature type="compositionally biased region" description="Polar residues" evidence="2">
    <location>
        <begin position="1"/>
        <end position="15"/>
    </location>
</feature>
<dbReference type="InterPro" id="IPR046868">
    <property type="entry name" value="BAR_4"/>
</dbReference>
<gene>
    <name evidence="4" type="ORF">ASPBRDRAFT_53404</name>
</gene>
<dbReference type="CDD" id="cd13311">
    <property type="entry name" value="PH_Slm1"/>
    <property type="match status" value="1"/>
</dbReference>
<dbReference type="VEuPathDB" id="FungiDB:ASPBRDRAFT_53404"/>
<accession>A0A1L9UNP8</accession>
<dbReference type="PROSITE" id="PS50003">
    <property type="entry name" value="PH_DOMAIN"/>
    <property type="match status" value="1"/>
</dbReference>
<dbReference type="InterPro" id="IPR046869">
    <property type="entry name" value="SLM1/RGC1-like_PH"/>
</dbReference>
<dbReference type="InterPro" id="IPR043453">
    <property type="entry name" value="Slm1_PH"/>
</dbReference>
<dbReference type="GeneID" id="93579553"/>
<dbReference type="InterPro" id="IPR011993">
    <property type="entry name" value="PH-like_dom_sf"/>
</dbReference>
<organism evidence="4 5">
    <name type="scientific">Aspergillus brasiliensis (strain CBS 101740 / IMI 381727 / IBT 21946)</name>
    <dbReference type="NCBI Taxonomy" id="767769"/>
    <lineage>
        <taxon>Eukaryota</taxon>
        <taxon>Fungi</taxon>
        <taxon>Dikarya</taxon>
        <taxon>Ascomycota</taxon>
        <taxon>Pezizomycotina</taxon>
        <taxon>Eurotiomycetes</taxon>
        <taxon>Eurotiomycetidae</taxon>
        <taxon>Eurotiales</taxon>
        <taxon>Aspergillaceae</taxon>
        <taxon>Aspergillus</taxon>
        <taxon>Aspergillus subgen. Circumdati</taxon>
    </lineage>
</organism>
<feature type="compositionally biased region" description="Polar residues" evidence="2">
    <location>
        <begin position="675"/>
        <end position="691"/>
    </location>
</feature>
<reference evidence="5" key="1">
    <citation type="journal article" date="2017" name="Genome Biol.">
        <title>Comparative genomics reveals high biological diversity and specific adaptations in the industrially and medically important fungal genus Aspergillus.</title>
        <authorList>
            <person name="de Vries R.P."/>
            <person name="Riley R."/>
            <person name="Wiebenga A."/>
            <person name="Aguilar-Osorio G."/>
            <person name="Amillis S."/>
            <person name="Uchima C.A."/>
            <person name="Anderluh G."/>
            <person name="Asadollahi M."/>
            <person name="Askin M."/>
            <person name="Barry K."/>
            <person name="Battaglia E."/>
            <person name="Bayram O."/>
            <person name="Benocci T."/>
            <person name="Braus-Stromeyer S.A."/>
            <person name="Caldana C."/>
            <person name="Canovas D."/>
            <person name="Cerqueira G.C."/>
            <person name="Chen F."/>
            <person name="Chen W."/>
            <person name="Choi C."/>
            <person name="Clum A."/>
            <person name="Dos Santos R.A."/>
            <person name="Damasio A.R."/>
            <person name="Diallinas G."/>
            <person name="Emri T."/>
            <person name="Fekete E."/>
            <person name="Flipphi M."/>
            <person name="Freyberg S."/>
            <person name="Gallo A."/>
            <person name="Gournas C."/>
            <person name="Habgood R."/>
            <person name="Hainaut M."/>
            <person name="Harispe M.L."/>
            <person name="Henrissat B."/>
            <person name="Hilden K.S."/>
            <person name="Hope R."/>
            <person name="Hossain A."/>
            <person name="Karabika E."/>
            <person name="Karaffa L."/>
            <person name="Karanyi Z."/>
            <person name="Krasevec N."/>
            <person name="Kuo A."/>
            <person name="Kusch H."/>
            <person name="LaButti K."/>
            <person name="Lagendijk E.L."/>
            <person name="Lapidus A."/>
            <person name="Levasseur A."/>
            <person name="Lindquist E."/>
            <person name="Lipzen A."/>
            <person name="Logrieco A.F."/>
            <person name="MacCabe A."/>
            <person name="Maekelae M.R."/>
            <person name="Malavazi I."/>
            <person name="Melin P."/>
            <person name="Meyer V."/>
            <person name="Mielnichuk N."/>
            <person name="Miskei M."/>
            <person name="Molnar A.P."/>
            <person name="Mule G."/>
            <person name="Ngan C.Y."/>
            <person name="Orejas M."/>
            <person name="Orosz E."/>
            <person name="Ouedraogo J.P."/>
            <person name="Overkamp K.M."/>
            <person name="Park H.-S."/>
            <person name="Perrone G."/>
            <person name="Piumi F."/>
            <person name="Punt P.J."/>
            <person name="Ram A.F."/>
            <person name="Ramon A."/>
            <person name="Rauscher S."/>
            <person name="Record E."/>
            <person name="Riano-Pachon D.M."/>
            <person name="Robert V."/>
            <person name="Roehrig J."/>
            <person name="Ruller R."/>
            <person name="Salamov A."/>
            <person name="Salih N.S."/>
            <person name="Samson R.A."/>
            <person name="Sandor E."/>
            <person name="Sanguinetti M."/>
            <person name="Schuetze T."/>
            <person name="Sepcic K."/>
            <person name="Shelest E."/>
            <person name="Sherlock G."/>
            <person name="Sophianopoulou V."/>
            <person name="Squina F.M."/>
            <person name="Sun H."/>
            <person name="Susca A."/>
            <person name="Todd R.B."/>
            <person name="Tsang A."/>
            <person name="Unkles S.E."/>
            <person name="van de Wiele N."/>
            <person name="van Rossen-Uffink D."/>
            <person name="Oliveira J.V."/>
            <person name="Vesth T.C."/>
            <person name="Visser J."/>
            <person name="Yu J.-H."/>
            <person name="Zhou M."/>
            <person name="Andersen M.R."/>
            <person name="Archer D.B."/>
            <person name="Baker S.E."/>
            <person name="Benoit I."/>
            <person name="Brakhage A.A."/>
            <person name="Braus G.H."/>
            <person name="Fischer R."/>
            <person name="Frisvad J.C."/>
            <person name="Goldman G.H."/>
            <person name="Houbraken J."/>
            <person name="Oakley B."/>
            <person name="Pocsi I."/>
            <person name="Scazzocchio C."/>
            <person name="Seiboth B."/>
            <person name="vanKuyk P.A."/>
            <person name="Wortman J."/>
            <person name="Dyer P.S."/>
            <person name="Grigoriev I.V."/>
        </authorList>
    </citation>
    <scope>NUCLEOTIDE SEQUENCE [LARGE SCALE GENOMIC DNA]</scope>
    <source>
        <strain evidence="5">CBS 101740 / IMI 381727 / IBT 21946</strain>
    </source>
</reference>
<evidence type="ECO:0000259" key="3">
    <source>
        <dbReference type="PROSITE" id="PS50003"/>
    </source>
</evidence>
<dbReference type="Pfam" id="PF20399">
    <property type="entry name" value="PH_20"/>
    <property type="match status" value="1"/>
</dbReference>
<evidence type="ECO:0000256" key="2">
    <source>
        <dbReference type="SAM" id="MobiDB-lite"/>
    </source>
</evidence>
<dbReference type="SMART" id="SM00233">
    <property type="entry name" value="PH"/>
    <property type="match status" value="1"/>
</dbReference>
<feature type="compositionally biased region" description="Polar residues" evidence="2">
    <location>
        <begin position="86"/>
        <end position="101"/>
    </location>
</feature>
<feature type="compositionally biased region" description="Polar residues" evidence="2">
    <location>
        <begin position="29"/>
        <end position="43"/>
    </location>
</feature>
<keyword evidence="5" id="KW-1185">Reference proteome</keyword>